<evidence type="ECO:0000256" key="1">
    <source>
        <dbReference type="ARBA" id="ARBA00026071"/>
    </source>
</evidence>
<name>A0A2T7C9I0_9POAL</name>
<feature type="compositionally biased region" description="Pro residues" evidence="2">
    <location>
        <begin position="1"/>
        <end position="11"/>
    </location>
</feature>
<feature type="compositionally biased region" description="Basic residues" evidence="2">
    <location>
        <begin position="85"/>
        <end position="106"/>
    </location>
</feature>
<sequence>MRSAPPPPLAPLTPIREAPSPPPPVESLSPRSLARLHPRSLPPLASPRLAGSPSLRPREPPPRRQRRLLRADDEQGARCSLPTRGRLRAPWRRRYREPPPLRRRRPAAPLSPNPPPALALRRREVPHPQPAAAALALRHRVVFHVAEHAGVTLAGLIADGRNLSRFLRNECINHSEAPLPVSRLALMLADKAHVRSSRCASRS</sequence>
<feature type="compositionally biased region" description="Low complexity" evidence="2">
    <location>
        <begin position="26"/>
        <end position="35"/>
    </location>
</feature>
<keyword evidence="4" id="KW-1185">Reference proteome</keyword>
<accession>A0A2T7C9I0</accession>
<gene>
    <name evidence="3" type="ORF">GQ55_9G388600</name>
</gene>
<evidence type="ECO:0000256" key="2">
    <source>
        <dbReference type="SAM" id="MobiDB-lite"/>
    </source>
</evidence>
<proteinExistence type="predicted"/>
<feature type="compositionally biased region" description="Low complexity" evidence="2">
    <location>
        <begin position="46"/>
        <end position="55"/>
    </location>
</feature>
<dbReference type="GO" id="GO:0051603">
    <property type="term" value="P:proteolysis involved in protein catabolic process"/>
    <property type="evidence" value="ECO:0007669"/>
    <property type="project" value="InterPro"/>
</dbReference>
<dbReference type="STRING" id="1504633.A0A2T7C9I0"/>
<evidence type="ECO:0000313" key="3">
    <source>
        <dbReference type="EMBL" id="PUZ39998.1"/>
    </source>
</evidence>
<dbReference type="AlphaFoldDB" id="A0A2T7C9I0"/>
<evidence type="ECO:0000313" key="4">
    <source>
        <dbReference type="Proteomes" id="UP000244336"/>
    </source>
</evidence>
<dbReference type="Gene3D" id="3.60.20.10">
    <property type="entry name" value="Glutamine Phosphoribosylpyrophosphate, subunit 1, domain 1"/>
    <property type="match status" value="1"/>
</dbReference>
<dbReference type="InterPro" id="IPR001353">
    <property type="entry name" value="Proteasome_sua/b"/>
</dbReference>
<dbReference type="GO" id="GO:0005839">
    <property type="term" value="C:proteasome core complex"/>
    <property type="evidence" value="ECO:0007669"/>
    <property type="project" value="InterPro"/>
</dbReference>
<dbReference type="Pfam" id="PF00227">
    <property type="entry name" value="Proteasome"/>
    <property type="match status" value="1"/>
</dbReference>
<dbReference type="InterPro" id="IPR029055">
    <property type="entry name" value="Ntn_hydrolases_N"/>
</dbReference>
<dbReference type="EMBL" id="CM009757">
    <property type="protein sequence ID" value="PUZ39998.1"/>
    <property type="molecule type" value="Genomic_DNA"/>
</dbReference>
<dbReference type="OrthoDB" id="431557at2759"/>
<feature type="region of interest" description="Disordered" evidence="2">
    <location>
        <begin position="1"/>
        <end position="117"/>
    </location>
</feature>
<protein>
    <submittedName>
        <fullName evidence="3">Uncharacterized protein</fullName>
    </submittedName>
</protein>
<reference evidence="3 4" key="1">
    <citation type="submission" date="2018-04" db="EMBL/GenBank/DDBJ databases">
        <title>WGS assembly of Panicum hallii var. hallii HAL2.</title>
        <authorList>
            <person name="Lovell J."/>
            <person name="Jenkins J."/>
            <person name="Lowry D."/>
            <person name="Mamidi S."/>
            <person name="Sreedasyam A."/>
            <person name="Weng X."/>
            <person name="Barry K."/>
            <person name="Bonette J."/>
            <person name="Campitelli B."/>
            <person name="Daum C."/>
            <person name="Gordon S."/>
            <person name="Gould B."/>
            <person name="Lipzen A."/>
            <person name="MacQueen A."/>
            <person name="Palacio-Mejia J."/>
            <person name="Plott C."/>
            <person name="Shakirov E."/>
            <person name="Shu S."/>
            <person name="Yoshinaga Y."/>
            <person name="Zane M."/>
            <person name="Rokhsar D."/>
            <person name="Grimwood J."/>
            <person name="Schmutz J."/>
            <person name="Juenger T."/>
        </authorList>
    </citation>
    <scope>NUCLEOTIDE SEQUENCE [LARGE SCALE GENOMIC DNA]</scope>
    <source>
        <strain evidence="4">cv. HAL2</strain>
    </source>
</reference>
<dbReference type="SUPFAM" id="SSF56235">
    <property type="entry name" value="N-terminal nucleophile aminohydrolases (Ntn hydrolases)"/>
    <property type="match status" value="1"/>
</dbReference>
<dbReference type="Gramene" id="PUZ39998">
    <property type="protein sequence ID" value="PUZ39998"/>
    <property type="gene ID" value="GQ55_9G388600"/>
</dbReference>
<organism evidence="3 4">
    <name type="scientific">Panicum hallii var. hallii</name>
    <dbReference type="NCBI Taxonomy" id="1504633"/>
    <lineage>
        <taxon>Eukaryota</taxon>
        <taxon>Viridiplantae</taxon>
        <taxon>Streptophyta</taxon>
        <taxon>Embryophyta</taxon>
        <taxon>Tracheophyta</taxon>
        <taxon>Spermatophyta</taxon>
        <taxon>Magnoliopsida</taxon>
        <taxon>Liliopsida</taxon>
        <taxon>Poales</taxon>
        <taxon>Poaceae</taxon>
        <taxon>PACMAD clade</taxon>
        <taxon>Panicoideae</taxon>
        <taxon>Panicodae</taxon>
        <taxon>Paniceae</taxon>
        <taxon>Panicinae</taxon>
        <taxon>Panicum</taxon>
        <taxon>Panicum sect. Panicum</taxon>
    </lineage>
</organism>
<dbReference type="Proteomes" id="UP000244336">
    <property type="component" value="Chromosome 9"/>
</dbReference>
<comment type="subunit">
    <text evidence="1">The 26S proteasome consists of a 20S proteasome core and two 19S regulatory subunits. The 20S proteasome core is composed of 28 subunits that are arranged in four stacked rings, resulting in a barrel-shaped structure. The two end rings are each formed by seven alpha subunits, and the two central rings are each formed by seven beta subunits. The catalytic chamber with the active sites is on the inside of the barrel.</text>
</comment>